<dbReference type="CDD" id="cd03109">
    <property type="entry name" value="DTBS"/>
    <property type="match status" value="1"/>
</dbReference>
<reference evidence="3" key="1">
    <citation type="submission" date="2021-01" db="EMBL/GenBank/DDBJ databases">
        <title>Phytophthora aleatoria, a newly-described species from Pinus radiata is distinct from Phytophthora cactorum isolates based on comparative genomics.</title>
        <authorList>
            <person name="Mcdougal R."/>
            <person name="Panda P."/>
            <person name="Williams N."/>
            <person name="Studholme D.J."/>
        </authorList>
    </citation>
    <scope>NUCLEOTIDE SEQUENCE</scope>
    <source>
        <strain evidence="3">NZFS 4037</strain>
    </source>
</reference>
<comment type="caution">
    <text evidence="3">The sequence shown here is derived from an EMBL/GenBank/DDBJ whole genome shotgun (WGS) entry which is preliminary data.</text>
</comment>
<dbReference type="PANTHER" id="PTHR21343:SF8">
    <property type="entry name" value="DRTGG DOMAIN-CONTAINING PROTEIN"/>
    <property type="match status" value="1"/>
</dbReference>
<proteinExistence type="predicted"/>
<sequence length="682" mass="75171">AQVLDASTGKAISDKVTVDKSVVGNRYQALKTYPDGSVAYLSKGKTGSSLQVPKAAVYVAATRQHVGKTSTCLGLLEGLTSRLDRIGFLKPVGQESVAVEGGSLRVDKDVAVAKEVFKLDTCNYADMSPVVIMPGYTKRFLDGHITVESQLDKIRSSFKRITEANEFTVVEGTGHTGVGSIVDCNNARIAAELGVDMVLVANGGLGSAFDDLTLNYSMCKAHNVRIRGVILNKVREDRVEMVREYFPKAMQHWGGNVPLIGVVPNLPLLSNPSMLDFEGLFRTQMLSSRSRRFQQYSKTTLVTAGLRRFLAKLSEPEFEHTLFVTHVSRNDIILGFLSHAQNFELTVKRPYGGGLILTGSPSDDQPQDYIMNIIKNAQVPVLYVPTTTFEAMEKITHFTENAMESAAVVAVRGVTFDLDDTLWCGKTVIRKASAAFHAYLAQEMPHLADQFPPAAFDALLVQFQRALPDRAHDYTFLRKHTLRHCVEVCGAQKLNLQDQIKLEEFVDAAFRAFLLPRSQPEPFDGVESLFRGLELEIKRSSGMSDVASPVLGVITNGNCEMDNLPKYFQEHMNFMISAELVGSAKPGQAIFDAAMAKFPASYSRQHLVHVGDHYECDVEGAKRAGWRTIWVNASWTKPDALTRADLSNEDAERYAAAGAIVKEVNAVLLVVERWNSLVAQPE</sequence>
<dbReference type="AlphaFoldDB" id="A0A8J5IBA2"/>
<dbReference type="PANTHER" id="PTHR21343">
    <property type="entry name" value="DETHIOBIOTIN SYNTHETASE"/>
    <property type="match status" value="1"/>
</dbReference>
<dbReference type="InterPro" id="IPR010766">
    <property type="entry name" value="DRTGG"/>
</dbReference>
<feature type="domain" description="DRTGG" evidence="2">
    <location>
        <begin position="284"/>
        <end position="397"/>
    </location>
</feature>
<evidence type="ECO:0000313" key="4">
    <source>
        <dbReference type="Proteomes" id="UP000709295"/>
    </source>
</evidence>
<evidence type="ECO:0000256" key="1">
    <source>
        <dbReference type="ARBA" id="ARBA00022962"/>
    </source>
</evidence>
<dbReference type="Pfam" id="PF00702">
    <property type="entry name" value="Hydrolase"/>
    <property type="match status" value="1"/>
</dbReference>
<feature type="non-terminal residue" evidence="3">
    <location>
        <position position="682"/>
    </location>
</feature>
<dbReference type="Pfam" id="PF13500">
    <property type="entry name" value="AAA_26"/>
    <property type="match status" value="1"/>
</dbReference>
<gene>
    <name evidence="3" type="ORF">JG688_00018210</name>
</gene>
<evidence type="ECO:0000313" key="3">
    <source>
        <dbReference type="EMBL" id="KAG6942288.1"/>
    </source>
</evidence>
<name>A0A8J5IBA2_9STRA</name>
<dbReference type="EMBL" id="JAENGY010003176">
    <property type="protein sequence ID" value="KAG6942288.1"/>
    <property type="molecule type" value="Genomic_DNA"/>
</dbReference>
<keyword evidence="4" id="KW-1185">Reference proteome</keyword>
<dbReference type="Proteomes" id="UP000709295">
    <property type="component" value="Unassembled WGS sequence"/>
</dbReference>
<dbReference type="Pfam" id="PF07085">
    <property type="entry name" value="DRTGG"/>
    <property type="match status" value="1"/>
</dbReference>
<protein>
    <recommendedName>
        <fullName evidence="2">DRTGG domain-containing protein</fullName>
    </recommendedName>
</protein>
<evidence type="ECO:0000259" key="2">
    <source>
        <dbReference type="Pfam" id="PF07085"/>
    </source>
</evidence>
<organism evidence="3 4">
    <name type="scientific">Phytophthora aleatoria</name>
    <dbReference type="NCBI Taxonomy" id="2496075"/>
    <lineage>
        <taxon>Eukaryota</taxon>
        <taxon>Sar</taxon>
        <taxon>Stramenopiles</taxon>
        <taxon>Oomycota</taxon>
        <taxon>Peronosporomycetes</taxon>
        <taxon>Peronosporales</taxon>
        <taxon>Peronosporaceae</taxon>
        <taxon>Phytophthora</taxon>
    </lineage>
</organism>
<accession>A0A8J5IBA2</accession>
<keyword evidence="1" id="KW-0315">Glutamine amidotransferase</keyword>